<evidence type="ECO:0000259" key="3">
    <source>
        <dbReference type="Pfam" id="PF22600"/>
    </source>
</evidence>
<dbReference type="CDD" id="cd05402">
    <property type="entry name" value="NT_PAP_TUTase"/>
    <property type="match status" value="1"/>
</dbReference>
<dbReference type="InterPro" id="IPR054708">
    <property type="entry name" value="MTPAP-like_central"/>
</dbReference>
<feature type="coiled-coil region" evidence="1">
    <location>
        <begin position="610"/>
        <end position="665"/>
    </location>
</feature>
<evidence type="ECO:0000313" key="5">
    <source>
        <dbReference type="Proteomes" id="UP000243579"/>
    </source>
</evidence>
<proteinExistence type="predicted"/>
<dbReference type="AlphaFoldDB" id="A0A1V9ZDK5"/>
<dbReference type="GO" id="GO:0031123">
    <property type="term" value="P:RNA 3'-end processing"/>
    <property type="evidence" value="ECO:0007669"/>
    <property type="project" value="TreeGrafter"/>
</dbReference>
<accession>A0A1V9ZDK5</accession>
<feature type="region of interest" description="Disordered" evidence="2">
    <location>
        <begin position="1093"/>
        <end position="1127"/>
    </location>
</feature>
<dbReference type="GO" id="GO:0043634">
    <property type="term" value="P:polyadenylation-dependent ncRNA catabolic process"/>
    <property type="evidence" value="ECO:0007669"/>
    <property type="project" value="TreeGrafter"/>
</dbReference>
<sequence length="1178" mass="130054">MGDGRDRDQLLQALAELANFYAAHTRMRAEKTHRLGPRQSVLLWLRALDPLERAAVCTTVDVAFVRLLIEIAAAAKSKLKARVDQFLVLREHGPAKAKDRATFTRRPVLRTRDGDDLSLPYSAPYDAAALHLVDNMRIFNSAKSCDTISPSVAVVRDIDTFVATMDMLTMGNFLRAEPTEAMLKSSPWSEQKWLTSLGYYSLATYLAHQFELNIWRRFKTRAVPSVGFLAKRHLCAQWLATPLDQQTSVLHTVRNETCGFLRGFASTSWPSARLALSLVVEVMQPPVTAPQSAEDLWSCSLVHAGKRPHMALIKMLWAEHLQTASTALLEAVLVQPPASGPTPVVLTAKQRKRKEHRRQAKEKKREREAHTELLGGVLAELKRHCKQAQRIKVGVKQVLDELVDAVVVATSAPLKPKRHKKKKVRPSALPGLHNSDDRIPGFLLLHLDHPPVTPPRRRRVSVDTTFDPLLDIAAFLTPQKPAMRYQHYFIEDDSPSADFDAFATQFALPSPKTATDAFFFPSAATTATAAPATDADADDPSPACEWYLPSSVLSQSSGSRGEEWSAFTWRADDDSSGNGFYAKDRAVWLADKPSPRRCRCHDADVPSEEVKAQSTLLEALQRQCNDYAQNVTSLEAEMASLKGTVAELQAALFAVQKELQQWKQEAAALPVAAEPPTPAPTPFVSVPHSLLPPRSKLHWDICEFVSQLQAETQQRMAAHTAVSRFCVSAVQALWPRAQVRPYGSFVTGLSLPSSDLDLVICLPKVRRDEPAEAPGVLEGRNAIKETWQQHLARKLRSEPWVLPESVKTIPNASIPIITLLTTAPYHVRLDISFEGPGHNGLATNDLVLSLVHELPALTPLMLVLKTFVIERGLGVAYTGGLSSYALLLLVTRFLQEFHGGGFDASVATQCNLAVAAQSRADFGAMLLGFMDFFGTKFDPRATGISVATRSFLSRDHPHCGPPSTSGWHPVQMEHVQFENMNLSSPGSRRQHLHRDSWSHLPPFDYDPHKFDPVYIEDPLRPANNVGRNCFRIMQIRRALATAWATLTEPRVLPPAPYVGGVRLHPGNLLRGILSCTHEPKWKGPVEEPVAATPVLASPVRHPPRERTVTSASKSKEKHKPKRRHSACVNDLLTKPVLDDGAIAYSSLSPSRSLSFADVVIGKSAASDGADTPQQSLEP</sequence>
<feature type="compositionally biased region" description="Basic residues" evidence="2">
    <location>
        <begin position="1115"/>
        <end position="1125"/>
    </location>
</feature>
<dbReference type="SUPFAM" id="SSF81301">
    <property type="entry name" value="Nucleotidyltransferase"/>
    <property type="match status" value="1"/>
</dbReference>
<dbReference type="Gene3D" id="3.30.460.10">
    <property type="entry name" value="Beta Polymerase, domain 2"/>
    <property type="match status" value="1"/>
</dbReference>
<dbReference type="GO" id="GO:0031499">
    <property type="term" value="C:TRAMP complex"/>
    <property type="evidence" value="ECO:0007669"/>
    <property type="project" value="TreeGrafter"/>
</dbReference>
<dbReference type="GO" id="GO:0005730">
    <property type="term" value="C:nucleolus"/>
    <property type="evidence" value="ECO:0007669"/>
    <property type="project" value="TreeGrafter"/>
</dbReference>
<feature type="region of interest" description="Disordered" evidence="2">
    <location>
        <begin position="343"/>
        <end position="368"/>
    </location>
</feature>
<dbReference type="SUPFAM" id="SSF81631">
    <property type="entry name" value="PAP/OAS1 substrate-binding domain"/>
    <property type="match status" value="1"/>
</dbReference>
<dbReference type="GO" id="GO:1990817">
    <property type="term" value="F:poly(A) RNA polymerase activity"/>
    <property type="evidence" value="ECO:0007669"/>
    <property type="project" value="InterPro"/>
</dbReference>
<reference evidence="4 5" key="1">
    <citation type="journal article" date="2014" name="Genome Biol. Evol.">
        <title>The secreted proteins of Achlya hypogyna and Thraustotheca clavata identify the ancestral oomycete secretome and reveal gene acquisitions by horizontal gene transfer.</title>
        <authorList>
            <person name="Misner I."/>
            <person name="Blouin N."/>
            <person name="Leonard G."/>
            <person name="Richards T.A."/>
            <person name="Lane C.E."/>
        </authorList>
    </citation>
    <scope>NUCLEOTIDE SEQUENCE [LARGE SCALE GENOMIC DNA]</scope>
    <source>
        <strain evidence="4 5">ATCC 48635</strain>
    </source>
</reference>
<evidence type="ECO:0000256" key="2">
    <source>
        <dbReference type="SAM" id="MobiDB-lite"/>
    </source>
</evidence>
<dbReference type="InterPro" id="IPR045862">
    <property type="entry name" value="Trf4-like"/>
</dbReference>
<dbReference type="InterPro" id="IPR043519">
    <property type="entry name" value="NT_sf"/>
</dbReference>
<dbReference type="Proteomes" id="UP000243579">
    <property type="component" value="Unassembled WGS sequence"/>
</dbReference>
<dbReference type="GO" id="GO:0003729">
    <property type="term" value="F:mRNA binding"/>
    <property type="evidence" value="ECO:0007669"/>
    <property type="project" value="TreeGrafter"/>
</dbReference>
<gene>
    <name evidence="4" type="ORF">ACHHYP_17382</name>
</gene>
<evidence type="ECO:0000256" key="1">
    <source>
        <dbReference type="SAM" id="Coils"/>
    </source>
</evidence>
<dbReference type="STRING" id="1202772.A0A1V9ZDK5"/>
<organism evidence="4 5">
    <name type="scientific">Achlya hypogyna</name>
    <name type="common">Oomycete</name>
    <name type="synonym">Protoachlya hypogyna</name>
    <dbReference type="NCBI Taxonomy" id="1202772"/>
    <lineage>
        <taxon>Eukaryota</taxon>
        <taxon>Sar</taxon>
        <taxon>Stramenopiles</taxon>
        <taxon>Oomycota</taxon>
        <taxon>Saprolegniomycetes</taxon>
        <taxon>Saprolegniales</taxon>
        <taxon>Achlyaceae</taxon>
        <taxon>Achlya</taxon>
    </lineage>
</organism>
<evidence type="ECO:0000313" key="4">
    <source>
        <dbReference type="EMBL" id="OQR95991.1"/>
    </source>
</evidence>
<dbReference type="EMBL" id="JNBR01000159">
    <property type="protein sequence ID" value="OQR95991.1"/>
    <property type="molecule type" value="Genomic_DNA"/>
</dbReference>
<dbReference type="OrthoDB" id="273917at2759"/>
<keyword evidence="5" id="KW-1185">Reference proteome</keyword>
<dbReference type="Pfam" id="PF22600">
    <property type="entry name" value="MTPAP-like_central"/>
    <property type="match status" value="1"/>
</dbReference>
<dbReference type="PANTHER" id="PTHR23092">
    <property type="entry name" value="POLY(A) RNA POLYMERASE"/>
    <property type="match status" value="1"/>
</dbReference>
<dbReference type="PANTHER" id="PTHR23092:SF48">
    <property type="entry name" value="NUCLEOTIDYLTRANSFERASE FAMILY PROTEIN"/>
    <property type="match status" value="1"/>
</dbReference>
<name>A0A1V9ZDK5_ACHHY</name>
<feature type="compositionally biased region" description="Basic residues" evidence="2">
    <location>
        <begin position="349"/>
        <end position="362"/>
    </location>
</feature>
<comment type="caution">
    <text evidence="4">The sequence shown here is derived from an EMBL/GenBank/DDBJ whole genome shotgun (WGS) entry which is preliminary data.</text>
</comment>
<protein>
    <recommendedName>
        <fullName evidence="3">Poly(A) RNA polymerase mitochondrial-like central palm domain-containing protein</fullName>
    </recommendedName>
</protein>
<feature type="domain" description="Poly(A) RNA polymerase mitochondrial-like central palm" evidence="3">
    <location>
        <begin position="698"/>
        <end position="835"/>
    </location>
</feature>
<dbReference type="Gene3D" id="1.10.1410.10">
    <property type="match status" value="1"/>
</dbReference>
<keyword evidence="1" id="KW-0175">Coiled coil</keyword>